<accession>A0A7I7S616</accession>
<evidence type="ECO:0000313" key="4">
    <source>
        <dbReference type="Proteomes" id="UP000467428"/>
    </source>
</evidence>
<dbReference type="InterPro" id="IPR020377">
    <property type="entry name" value="Uncharacterised_LpqV"/>
</dbReference>
<gene>
    <name evidence="3" type="ORF">MARA_53880</name>
</gene>
<organism evidence="3 4">
    <name type="scientific">Mycolicibacterium arabiense</name>
    <dbReference type="NCBI Taxonomy" id="1286181"/>
    <lineage>
        <taxon>Bacteria</taxon>
        <taxon>Bacillati</taxon>
        <taxon>Actinomycetota</taxon>
        <taxon>Actinomycetes</taxon>
        <taxon>Mycobacteriales</taxon>
        <taxon>Mycobacteriaceae</taxon>
        <taxon>Mycolicibacterium</taxon>
    </lineage>
</organism>
<feature type="signal peptide" evidence="2">
    <location>
        <begin position="1"/>
        <end position="26"/>
    </location>
</feature>
<evidence type="ECO:0008006" key="5">
    <source>
        <dbReference type="Google" id="ProtNLM"/>
    </source>
</evidence>
<sequence>MRTNAITTFTAATAVGVALLSGCSSGSEQGGASSSEAQPSTTATTTQTTEARAAEPGQVGLSPGGVTTAVGAAAVSTEDEYFQACSAAKTWMAAKGGDLKAQFEPYLADLQSTDAPGPGTFGTPWSKLTPDRQSAVIVAAEAAADDLCG</sequence>
<keyword evidence="4" id="KW-1185">Reference proteome</keyword>
<name>A0A7I7S616_9MYCO</name>
<keyword evidence="2" id="KW-0732">Signal</keyword>
<dbReference type="RefSeq" id="WP_163923311.1">
    <property type="nucleotide sequence ID" value="NZ_AP022593.1"/>
</dbReference>
<evidence type="ECO:0000256" key="1">
    <source>
        <dbReference type="SAM" id="MobiDB-lite"/>
    </source>
</evidence>
<proteinExistence type="predicted"/>
<geneLocation type="plasmid" evidence="4">
    <name>pjcm18538 dna</name>
</geneLocation>
<evidence type="ECO:0000256" key="2">
    <source>
        <dbReference type="SAM" id="SignalP"/>
    </source>
</evidence>
<dbReference type="EMBL" id="AP022593">
    <property type="protein sequence ID" value="BBY51920.1"/>
    <property type="molecule type" value="Genomic_DNA"/>
</dbReference>
<dbReference type="KEGG" id="marz:MARA_53880"/>
<feature type="chain" id="PRO_5038510524" description="LpqV protein" evidence="2">
    <location>
        <begin position="27"/>
        <end position="149"/>
    </location>
</feature>
<feature type="region of interest" description="Disordered" evidence="1">
    <location>
        <begin position="25"/>
        <end position="65"/>
    </location>
</feature>
<dbReference type="PROSITE" id="PS51257">
    <property type="entry name" value="PROKAR_LIPOPROTEIN"/>
    <property type="match status" value="1"/>
</dbReference>
<reference evidence="3 4" key="1">
    <citation type="journal article" date="2019" name="Emerg. Microbes Infect.">
        <title>Comprehensive subspecies identification of 175 nontuberculous mycobacteria species based on 7547 genomic profiles.</title>
        <authorList>
            <person name="Matsumoto Y."/>
            <person name="Kinjo T."/>
            <person name="Motooka D."/>
            <person name="Nabeya D."/>
            <person name="Jung N."/>
            <person name="Uechi K."/>
            <person name="Horii T."/>
            <person name="Iida T."/>
            <person name="Fujita J."/>
            <person name="Nakamura S."/>
        </authorList>
    </citation>
    <scope>NUCLEOTIDE SEQUENCE [LARGE SCALE GENOMIC DNA]</scope>
    <source>
        <strain evidence="3 4">JCM 18538</strain>
    </source>
</reference>
<evidence type="ECO:0000313" key="3">
    <source>
        <dbReference type="EMBL" id="BBY51920.1"/>
    </source>
</evidence>
<protein>
    <recommendedName>
        <fullName evidence="5">LpqV protein</fullName>
    </recommendedName>
</protein>
<dbReference type="Pfam" id="PF17301">
    <property type="entry name" value="LpqV"/>
    <property type="match status" value="1"/>
</dbReference>
<dbReference type="AlphaFoldDB" id="A0A7I7S616"/>
<dbReference type="Proteomes" id="UP000467428">
    <property type="component" value="Chromosome"/>
</dbReference>
<feature type="compositionally biased region" description="Low complexity" evidence="1">
    <location>
        <begin position="25"/>
        <end position="56"/>
    </location>
</feature>